<dbReference type="InterPro" id="IPR001647">
    <property type="entry name" value="HTH_TetR"/>
</dbReference>
<gene>
    <name evidence="6" type="ORF">J2S66_001275</name>
</gene>
<sequence>MARPTRHRAEMEILDLAAGLFARHGFAHTSLKDLADAVGLSKAGLLHHYPSKDALFEAAQEACQAQGRRVLDQVAELPPGPARDRRALELLTDVALDLPGLVSLAFGAVTSPEEPVIAIEDVMVFEVFAVAPDGSDVERAIRVVGALAALAVLSVTANRAGEKTAWRPHIITTCLDALGHRRPDATSPDPDPALAKD</sequence>
<protein>
    <submittedName>
        <fullName evidence="6">AcrR family transcriptional regulator</fullName>
    </submittedName>
</protein>
<reference evidence="6 7" key="1">
    <citation type="submission" date="2023-07" db="EMBL/GenBank/DDBJ databases">
        <title>Sequencing the genomes of 1000 actinobacteria strains.</title>
        <authorList>
            <person name="Klenk H.-P."/>
        </authorList>
    </citation>
    <scope>NUCLEOTIDE SEQUENCE [LARGE SCALE GENOMIC DNA]</scope>
    <source>
        <strain evidence="6 7">DSM 43749</strain>
    </source>
</reference>
<dbReference type="PANTHER" id="PTHR30055:SF234">
    <property type="entry name" value="HTH-TYPE TRANSCRIPTIONAL REGULATOR BETI"/>
    <property type="match status" value="1"/>
</dbReference>
<evidence type="ECO:0000313" key="7">
    <source>
        <dbReference type="Proteomes" id="UP001268819"/>
    </source>
</evidence>
<feature type="domain" description="HTH tetR-type" evidence="5">
    <location>
        <begin position="7"/>
        <end position="67"/>
    </location>
</feature>
<evidence type="ECO:0000313" key="6">
    <source>
        <dbReference type="EMBL" id="MDR6592891.1"/>
    </source>
</evidence>
<evidence type="ECO:0000256" key="3">
    <source>
        <dbReference type="ARBA" id="ARBA00023163"/>
    </source>
</evidence>
<evidence type="ECO:0000256" key="4">
    <source>
        <dbReference type="PROSITE-ProRule" id="PRU00335"/>
    </source>
</evidence>
<evidence type="ECO:0000256" key="2">
    <source>
        <dbReference type="ARBA" id="ARBA00023125"/>
    </source>
</evidence>
<dbReference type="Gene3D" id="1.10.357.10">
    <property type="entry name" value="Tetracycline Repressor, domain 2"/>
    <property type="match status" value="1"/>
</dbReference>
<dbReference type="Pfam" id="PF00440">
    <property type="entry name" value="TetR_N"/>
    <property type="match status" value="1"/>
</dbReference>
<evidence type="ECO:0000256" key="1">
    <source>
        <dbReference type="ARBA" id="ARBA00023015"/>
    </source>
</evidence>
<dbReference type="PANTHER" id="PTHR30055">
    <property type="entry name" value="HTH-TYPE TRANSCRIPTIONAL REGULATOR RUTR"/>
    <property type="match status" value="1"/>
</dbReference>
<dbReference type="PROSITE" id="PS50977">
    <property type="entry name" value="HTH_TETR_2"/>
    <property type="match status" value="1"/>
</dbReference>
<keyword evidence="3" id="KW-0804">Transcription</keyword>
<dbReference type="Proteomes" id="UP001268819">
    <property type="component" value="Unassembled WGS sequence"/>
</dbReference>
<dbReference type="PRINTS" id="PR00455">
    <property type="entry name" value="HTHTETR"/>
</dbReference>
<evidence type="ECO:0000259" key="5">
    <source>
        <dbReference type="PROSITE" id="PS50977"/>
    </source>
</evidence>
<feature type="DNA-binding region" description="H-T-H motif" evidence="4">
    <location>
        <begin position="30"/>
        <end position="49"/>
    </location>
</feature>
<dbReference type="InterPro" id="IPR050109">
    <property type="entry name" value="HTH-type_TetR-like_transc_reg"/>
</dbReference>
<dbReference type="InterPro" id="IPR009057">
    <property type="entry name" value="Homeodomain-like_sf"/>
</dbReference>
<keyword evidence="1" id="KW-0805">Transcription regulation</keyword>
<dbReference type="RefSeq" id="WP_310304886.1">
    <property type="nucleotide sequence ID" value="NZ_BAAAXB010000001.1"/>
</dbReference>
<name>A0ABU1PQE8_9PSEU</name>
<dbReference type="SUPFAM" id="SSF46689">
    <property type="entry name" value="Homeodomain-like"/>
    <property type="match status" value="1"/>
</dbReference>
<keyword evidence="7" id="KW-1185">Reference proteome</keyword>
<proteinExistence type="predicted"/>
<comment type="caution">
    <text evidence="6">The sequence shown here is derived from an EMBL/GenBank/DDBJ whole genome shotgun (WGS) entry which is preliminary data.</text>
</comment>
<accession>A0ABU1PQE8</accession>
<keyword evidence="2 4" id="KW-0238">DNA-binding</keyword>
<organism evidence="6 7">
    <name type="scientific">Saccharothrix longispora</name>
    <dbReference type="NCBI Taxonomy" id="33920"/>
    <lineage>
        <taxon>Bacteria</taxon>
        <taxon>Bacillati</taxon>
        <taxon>Actinomycetota</taxon>
        <taxon>Actinomycetes</taxon>
        <taxon>Pseudonocardiales</taxon>
        <taxon>Pseudonocardiaceae</taxon>
        <taxon>Saccharothrix</taxon>
    </lineage>
</organism>
<dbReference type="EMBL" id="JAVDSG010000001">
    <property type="protein sequence ID" value="MDR6592891.1"/>
    <property type="molecule type" value="Genomic_DNA"/>
</dbReference>